<evidence type="ECO:0000256" key="10">
    <source>
        <dbReference type="SAM" id="MobiDB-lite"/>
    </source>
</evidence>
<comment type="similarity">
    <text evidence="5">Belongs to the cyclic nucleotide phosphodiesterase family. PDE7 subfamily.</text>
</comment>
<feature type="region of interest" description="Disordered" evidence="10">
    <location>
        <begin position="465"/>
        <end position="501"/>
    </location>
</feature>
<gene>
    <name evidence="12" type="ORF">MNOR_LOCUS2490</name>
</gene>
<feature type="binding site" evidence="7">
    <location>
        <position position="254"/>
    </location>
    <ligand>
        <name>AMP</name>
        <dbReference type="ChEBI" id="CHEBI:456215"/>
    </ligand>
</feature>
<dbReference type="GO" id="GO:0004115">
    <property type="term" value="F:3',5'-cyclic-AMP phosphodiesterase activity"/>
    <property type="evidence" value="ECO:0007669"/>
    <property type="project" value="UniProtKB-EC"/>
</dbReference>
<feature type="compositionally biased region" description="Low complexity" evidence="10">
    <location>
        <begin position="38"/>
        <end position="57"/>
    </location>
</feature>
<feature type="compositionally biased region" description="Acidic residues" evidence="10">
    <location>
        <begin position="478"/>
        <end position="487"/>
    </location>
</feature>
<evidence type="ECO:0000259" key="11">
    <source>
        <dbReference type="PROSITE" id="PS51845"/>
    </source>
</evidence>
<name>A0AAV2PS88_MEGNR</name>
<dbReference type="PROSITE" id="PS51845">
    <property type="entry name" value="PDEASE_I_2"/>
    <property type="match status" value="1"/>
</dbReference>
<protein>
    <recommendedName>
        <fullName evidence="9">Phosphodiesterase</fullName>
        <ecNumber evidence="9">3.1.4.-</ecNumber>
    </recommendedName>
</protein>
<feature type="region of interest" description="Disordered" evidence="10">
    <location>
        <begin position="633"/>
        <end position="679"/>
    </location>
</feature>
<dbReference type="InterPro" id="IPR002073">
    <property type="entry name" value="PDEase_catalytic_dom"/>
</dbReference>
<feature type="binding site" evidence="8">
    <location>
        <position position="217"/>
    </location>
    <ligand>
        <name>Zn(2+)</name>
        <dbReference type="ChEBI" id="CHEBI:29105"/>
        <label>1</label>
    </ligand>
</feature>
<feature type="region of interest" description="Disordered" evidence="10">
    <location>
        <begin position="574"/>
        <end position="604"/>
    </location>
</feature>
<feature type="binding site" evidence="8">
    <location>
        <position position="254"/>
    </location>
    <ligand>
        <name>Zn(2+)</name>
        <dbReference type="ChEBI" id="CHEBI:29105"/>
        <label>2</label>
    </ligand>
</feature>
<feature type="compositionally biased region" description="Polar residues" evidence="10">
    <location>
        <begin position="1162"/>
        <end position="1177"/>
    </location>
</feature>
<evidence type="ECO:0000256" key="7">
    <source>
        <dbReference type="PIRSR" id="PIRSR623088-2"/>
    </source>
</evidence>
<feature type="active site" description="Proton donor" evidence="6">
    <location>
        <position position="213"/>
    </location>
</feature>
<keyword evidence="3 8" id="KW-0479">Metal-binding</keyword>
<evidence type="ECO:0000313" key="13">
    <source>
        <dbReference type="Proteomes" id="UP001497623"/>
    </source>
</evidence>
<comment type="pathway">
    <text evidence="2">Purine metabolism; 3',5'-cyclic AMP degradation; AMP from 3',5'-cyclic AMP: step 1/1.</text>
</comment>
<comment type="catalytic activity">
    <reaction evidence="1">
        <text>3',5'-cyclic AMP + H2O = AMP + H(+)</text>
        <dbReference type="Rhea" id="RHEA:25277"/>
        <dbReference type="ChEBI" id="CHEBI:15377"/>
        <dbReference type="ChEBI" id="CHEBI:15378"/>
        <dbReference type="ChEBI" id="CHEBI:58165"/>
        <dbReference type="ChEBI" id="CHEBI:456215"/>
        <dbReference type="EC" id="3.1.4.53"/>
    </reaction>
</comment>
<feature type="binding site" evidence="7">
    <location>
        <position position="415"/>
    </location>
    <ligand>
        <name>AMP</name>
        <dbReference type="ChEBI" id="CHEBI:456215"/>
    </ligand>
</feature>
<evidence type="ECO:0000256" key="8">
    <source>
        <dbReference type="PIRSR" id="PIRSR623088-3"/>
    </source>
</evidence>
<evidence type="ECO:0000256" key="3">
    <source>
        <dbReference type="ARBA" id="ARBA00022723"/>
    </source>
</evidence>
<keyword evidence="4 9" id="KW-0378">Hydrolase</keyword>
<dbReference type="AlphaFoldDB" id="A0AAV2PS88"/>
<dbReference type="InterPro" id="IPR036971">
    <property type="entry name" value="PDEase_catalytic_dom_sf"/>
</dbReference>
<dbReference type="GO" id="GO:0007165">
    <property type="term" value="P:signal transduction"/>
    <property type="evidence" value="ECO:0007669"/>
    <property type="project" value="InterPro"/>
</dbReference>
<dbReference type="PRINTS" id="PR00387">
    <property type="entry name" value="PDIESTERASE1"/>
</dbReference>
<dbReference type="CDD" id="cd00077">
    <property type="entry name" value="HDc"/>
    <property type="match status" value="1"/>
</dbReference>
<proteinExistence type="inferred from homology"/>
<feature type="domain" description="PDEase" evidence="11">
    <location>
        <begin position="137"/>
        <end position="460"/>
    </location>
</feature>
<feature type="binding site" evidence="8">
    <location>
        <position position="253"/>
    </location>
    <ligand>
        <name>Zn(2+)</name>
        <dbReference type="ChEBI" id="CHEBI:29105"/>
        <label>1</label>
    </ligand>
</feature>
<dbReference type="SUPFAM" id="SSF109604">
    <property type="entry name" value="HD-domain/PDEase-like"/>
    <property type="match status" value="1"/>
</dbReference>
<feature type="region of interest" description="Disordered" evidence="10">
    <location>
        <begin position="1"/>
        <end position="25"/>
    </location>
</feature>
<evidence type="ECO:0000256" key="1">
    <source>
        <dbReference type="ARBA" id="ARBA00000621"/>
    </source>
</evidence>
<evidence type="ECO:0000256" key="4">
    <source>
        <dbReference type="ARBA" id="ARBA00022801"/>
    </source>
</evidence>
<dbReference type="SMART" id="SM00471">
    <property type="entry name" value="HDc"/>
    <property type="match status" value="1"/>
</dbReference>
<dbReference type="EC" id="3.1.4.-" evidence="9"/>
<dbReference type="InterPro" id="IPR023174">
    <property type="entry name" value="PDEase_CS"/>
</dbReference>
<keyword evidence="13" id="KW-1185">Reference proteome</keyword>
<evidence type="ECO:0000256" key="6">
    <source>
        <dbReference type="PIRSR" id="PIRSR623088-1"/>
    </source>
</evidence>
<dbReference type="GO" id="GO:0046872">
    <property type="term" value="F:metal ion binding"/>
    <property type="evidence" value="ECO:0007669"/>
    <property type="project" value="UniProtKB-KW"/>
</dbReference>
<dbReference type="PROSITE" id="PS00126">
    <property type="entry name" value="PDEASE_I_1"/>
    <property type="match status" value="1"/>
</dbReference>
<feature type="compositionally biased region" description="Polar residues" evidence="10">
    <location>
        <begin position="584"/>
        <end position="594"/>
    </location>
</feature>
<dbReference type="PANTHER" id="PTHR11347">
    <property type="entry name" value="CYCLIC NUCLEOTIDE PHOSPHODIESTERASE"/>
    <property type="match status" value="1"/>
</dbReference>
<dbReference type="InterPro" id="IPR003607">
    <property type="entry name" value="HD/PDEase_dom"/>
</dbReference>
<dbReference type="Proteomes" id="UP001497623">
    <property type="component" value="Unassembled WGS sequence"/>
</dbReference>
<comment type="cofactor">
    <cofactor evidence="9">
        <name>a divalent metal cation</name>
        <dbReference type="ChEBI" id="CHEBI:60240"/>
    </cofactor>
    <text evidence="9">Binds 2 divalent metal cations per subunit. Site 1 may preferentially bind zinc ions, while site 2 has a preference for magnesium and/or manganese ions.</text>
</comment>
<dbReference type="FunFam" id="1.10.1300.10:FF:000004">
    <property type="entry name" value="Phosphodiesterase"/>
    <property type="match status" value="1"/>
</dbReference>
<feature type="binding site" evidence="8">
    <location>
        <position position="364"/>
    </location>
    <ligand>
        <name>Zn(2+)</name>
        <dbReference type="ChEBI" id="CHEBI:29105"/>
        <label>1</label>
    </ligand>
</feature>
<comment type="caution">
    <text evidence="12">The sequence shown here is derived from an EMBL/GenBank/DDBJ whole genome shotgun (WGS) entry which is preliminary data.</text>
</comment>
<feature type="binding site" evidence="7">
    <location>
        <begin position="213"/>
        <end position="217"/>
    </location>
    <ligand>
        <name>AMP</name>
        <dbReference type="ChEBI" id="CHEBI:456215"/>
    </ligand>
</feature>
<feature type="compositionally biased region" description="Polar residues" evidence="10">
    <location>
        <begin position="641"/>
        <end position="653"/>
    </location>
</feature>
<dbReference type="Gene3D" id="1.10.1300.10">
    <property type="entry name" value="3'5'-cyclic nucleotide phosphodiesterase, catalytic domain"/>
    <property type="match status" value="1"/>
</dbReference>
<feature type="region of interest" description="Disordered" evidence="10">
    <location>
        <begin position="966"/>
        <end position="985"/>
    </location>
</feature>
<evidence type="ECO:0000313" key="12">
    <source>
        <dbReference type="EMBL" id="CAL4062191.1"/>
    </source>
</evidence>
<feature type="binding site" evidence="7">
    <location>
        <position position="364"/>
    </location>
    <ligand>
        <name>AMP</name>
        <dbReference type="ChEBI" id="CHEBI:456215"/>
    </ligand>
</feature>
<evidence type="ECO:0000256" key="2">
    <source>
        <dbReference type="ARBA" id="ARBA00004703"/>
    </source>
</evidence>
<feature type="region of interest" description="Disordered" evidence="10">
    <location>
        <begin position="38"/>
        <end position="69"/>
    </location>
</feature>
<sequence length="1200" mass="131783">MLPNYPQTQEKKRGEGVELERTPQNGLLVRMLGDVKGSSGVSVESVSSNTASSSNAVGCQPQRAPKSHQHTISQISLSSPALRLPGDMSVGEAEERLLRCAGVMRTPGTYNRFLTLHRRRRRKPPTRLIDKNHRSLLDDLYHGPTQCVLSHVGNWAFNTFALDSVCGGRPVSVLCVYLMHKYGLTQHYKLDTVTVWKCFSLIEEGYHASNPYHNAVHAADVTQAMHCYLQEDKIMEHMTPLEILAAIVAAVCHDLDHPGVNQPFLIATDNHLAALYRNLSVLENHHWRCAMSCLWESGLLNAWEPDEVTKLQDMIRSLILATDITRQHEFITRFKWYLEEEDRLDMQLAECRHFSLQIALKCADICNPCRPWDISRKWSQKICDEFYRQGDYERQLSLPVTQTCDRYIMTVAKIQAGFIKFVVTPLFDEWNRWLRTKLSEKMCLNMKGNLQQWEKQLEIEAQELAKERETSTSLSVKEDEEDDDDDAITSTSSGDSHQSVLGSLENVSRSLQLGRRHSVPLNLPCMLPRTIIRHESISSEGSASGTQQPLVVETLMCGGLSLTSLSTYTSESHLTTDSLLPDPSITTMTGSSNERTFRPSHNRLVRRMSLPPLYHNRRVGSVSGAGVGTMFSPIMSPAMTPPTNSRVASPTQDPETSASPTSPPSPPSGSKHTTTGCCAVGGEGREGSALNTVGCVGNTHTGDSATTVVETCDRNCSDVADSGSSSHRGCCGYDGGGGMTYGATTTFLQDSQNNPCGLGVYDKIIQKRELSVQKDISDLERDVSFVGKEASFIQKDFQSGGIRTRNLRGNKALVRRASLDSASFNSKRDILERLSQDGTKFAHVDKENLAPISVSGRAAGMGWKTRAWRSYTIDDENTVTEPKEKYIKPGMYKLQSSQGQMWARRGSAPVLRPDELWGGLRGGNLNAQKPPDQSYLATRRASAPSQQLQHMKLGVGGILGVTTDVGSTPFKSRTRPMPPRPFNRTNSLSVLEPFIASMTGCDPVDGDVNYSPLTSTENLPFLESPSALSRFRARRGSMPYDLPTTKDKQHDFATDMTNLKLLSGCGGTEGLSSLVARSVSSSGGGAWGALPSLQSHSHQEFRRGSGGLELLAGFWRSHLEASGSLGSQMEDSDTYSSSGVITPGGSVGHAAVGMPGFHGPLQTPTPHSKIPTSQTLPTRRRGSLPTDFFYSGDLSVWEAS</sequence>
<dbReference type="InterPro" id="IPR023088">
    <property type="entry name" value="PDEase"/>
</dbReference>
<evidence type="ECO:0000256" key="5">
    <source>
        <dbReference type="ARBA" id="ARBA00061458"/>
    </source>
</evidence>
<feature type="compositionally biased region" description="Polar residues" evidence="10">
    <location>
        <begin position="488"/>
        <end position="501"/>
    </location>
</feature>
<feature type="region of interest" description="Disordered" evidence="10">
    <location>
        <begin position="1160"/>
        <end position="1182"/>
    </location>
</feature>
<evidence type="ECO:0000256" key="9">
    <source>
        <dbReference type="RuleBase" id="RU363067"/>
    </source>
</evidence>
<dbReference type="Pfam" id="PF00233">
    <property type="entry name" value="PDEase_I"/>
    <property type="match status" value="1"/>
</dbReference>
<dbReference type="EMBL" id="CAXKWB010000770">
    <property type="protein sequence ID" value="CAL4062191.1"/>
    <property type="molecule type" value="Genomic_DNA"/>
</dbReference>
<feature type="binding site" evidence="8">
    <location>
        <position position="254"/>
    </location>
    <ligand>
        <name>Zn(2+)</name>
        <dbReference type="ChEBI" id="CHEBI:29105"/>
        <label>1</label>
    </ligand>
</feature>
<organism evidence="12 13">
    <name type="scientific">Meganyctiphanes norvegica</name>
    <name type="common">Northern krill</name>
    <name type="synonym">Thysanopoda norvegica</name>
    <dbReference type="NCBI Taxonomy" id="48144"/>
    <lineage>
        <taxon>Eukaryota</taxon>
        <taxon>Metazoa</taxon>
        <taxon>Ecdysozoa</taxon>
        <taxon>Arthropoda</taxon>
        <taxon>Crustacea</taxon>
        <taxon>Multicrustacea</taxon>
        <taxon>Malacostraca</taxon>
        <taxon>Eumalacostraca</taxon>
        <taxon>Eucarida</taxon>
        <taxon>Euphausiacea</taxon>
        <taxon>Euphausiidae</taxon>
        <taxon>Meganyctiphanes</taxon>
    </lineage>
</organism>
<feature type="compositionally biased region" description="Basic and acidic residues" evidence="10">
    <location>
        <begin position="9"/>
        <end position="21"/>
    </location>
</feature>
<reference evidence="12 13" key="1">
    <citation type="submission" date="2024-05" db="EMBL/GenBank/DDBJ databases">
        <authorList>
            <person name="Wallberg A."/>
        </authorList>
    </citation>
    <scope>NUCLEOTIDE SEQUENCE [LARGE SCALE GENOMIC DNA]</scope>
</reference>
<accession>A0AAV2PS88</accession>